<dbReference type="RefSeq" id="WP_125222050.1">
    <property type="nucleotide sequence ID" value="NZ_QUSX01000001.1"/>
</dbReference>
<evidence type="ECO:0000313" key="2">
    <source>
        <dbReference type="Proteomes" id="UP000286990"/>
    </source>
</evidence>
<reference evidence="2" key="1">
    <citation type="submission" date="2018-08" db="EMBL/GenBank/DDBJ databases">
        <authorList>
            <person name="Khan S.A."/>
            <person name="J S.E."/>
        </authorList>
    </citation>
    <scope>NUCLEOTIDE SEQUENCE [LARGE SCALE GENOMIC DNA]</scope>
    <source>
        <strain evidence="2">PoM-212</strain>
    </source>
</reference>
<comment type="caution">
    <text evidence="1">The sequence shown here is derived from an EMBL/GenBank/DDBJ whole genome shotgun (WGS) entry which is preliminary data.</text>
</comment>
<reference evidence="2" key="2">
    <citation type="submission" date="2018-12" db="EMBL/GenBank/DDBJ databases">
        <title>Maribacter lutimaris sp. nov., isolated from marine sediment.</title>
        <authorList>
            <person name="Kim K.K."/>
        </authorList>
    </citation>
    <scope>NUCLEOTIDE SEQUENCE [LARGE SCALE GENOMIC DNA]</scope>
    <source>
        <strain evidence="2">PoM-212</strain>
    </source>
</reference>
<organism evidence="1 2">
    <name type="scientific">Maribacter algicola</name>
    <dbReference type="NCBI Taxonomy" id="2498892"/>
    <lineage>
        <taxon>Bacteria</taxon>
        <taxon>Pseudomonadati</taxon>
        <taxon>Bacteroidota</taxon>
        <taxon>Flavobacteriia</taxon>
        <taxon>Flavobacteriales</taxon>
        <taxon>Flavobacteriaceae</taxon>
        <taxon>Maribacter</taxon>
    </lineage>
</organism>
<dbReference type="AlphaFoldDB" id="A0A3R8S279"/>
<dbReference type="Proteomes" id="UP000286990">
    <property type="component" value="Unassembled WGS sequence"/>
</dbReference>
<proteinExistence type="predicted"/>
<accession>A0A3R8S279</accession>
<dbReference type="EMBL" id="QUSX01000001">
    <property type="protein sequence ID" value="RRQ50234.1"/>
    <property type="molecule type" value="Genomic_DNA"/>
</dbReference>
<name>A0A3R8S279_9FLAO</name>
<sequence length="93" mass="10687">MNLIDKLLKFLESDKHLTPSQSPEGFCPNCWGRQEYGGQFFEAIKVNAPSLNTKDSNIGWIQDYVNKNLTEIVLRPKNHELVCNKCKVAYKQT</sequence>
<protein>
    <submittedName>
        <fullName evidence="1">Uncharacterized protein</fullName>
    </submittedName>
</protein>
<evidence type="ECO:0000313" key="1">
    <source>
        <dbReference type="EMBL" id="RRQ50234.1"/>
    </source>
</evidence>
<keyword evidence="2" id="KW-1185">Reference proteome</keyword>
<dbReference type="OrthoDB" id="982962at2"/>
<gene>
    <name evidence="1" type="ORF">DZC72_06630</name>
</gene>